<keyword evidence="3" id="KW-0067">ATP-binding</keyword>
<dbReference type="InterPro" id="IPR050238">
    <property type="entry name" value="DNA_Rep/Repair_Clamp_Loader"/>
</dbReference>
<evidence type="ECO:0000256" key="3">
    <source>
        <dbReference type="ARBA" id="ARBA00022840"/>
    </source>
</evidence>
<evidence type="ECO:0000256" key="1">
    <source>
        <dbReference type="ARBA" id="ARBA00022705"/>
    </source>
</evidence>
<dbReference type="GO" id="GO:0003677">
    <property type="term" value="F:DNA binding"/>
    <property type="evidence" value="ECO:0007669"/>
    <property type="project" value="InterPro"/>
</dbReference>
<dbReference type="InterPro" id="IPR013748">
    <property type="entry name" value="Rep_factorC_C"/>
</dbReference>
<reference evidence="5" key="1">
    <citation type="journal article" date="2020" name="Nature">
        <title>Giant virus diversity and host interactions through global metagenomics.</title>
        <authorList>
            <person name="Schulz F."/>
            <person name="Roux S."/>
            <person name="Paez-Espino D."/>
            <person name="Jungbluth S."/>
            <person name="Walsh D.A."/>
            <person name="Denef V.J."/>
            <person name="McMahon K.D."/>
            <person name="Konstantinidis K.T."/>
            <person name="Eloe-Fadrosh E.A."/>
            <person name="Kyrpides N.C."/>
            <person name="Woyke T."/>
        </authorList>
    </citation>
    <scope>NUCLEOTIDE SEQUENCE</scope>
    <source>
        <strain evidence="5">GVMAG-M-3300023174-75</strain>
    </source>
</reference>
<keyword evidence="1" id="KW-0235">DNA replication</keyword>
<dbReference type="GO" id="GO:0006261">
    <property type="term" value="P:DNA-templated DNA replication"/>
    <property type="evidence" value="ECO:0007669"/>
    <property type="project" value="TreeGrafter"/>
</dbReference>
<name>A0A6C0DWI8_9ZZZZ</name>
<evidence type="ECO:0000256" key="2">
    <source>
        <dbReference type="ARBA" id="ARBA00022741"/>
    </source>
</evidence>
<dbReference type="PANTHER" id="PTHR11669">
    <property type="entry name" value="REPLICATION FACTOR C / DNA POLYMERASE III GAMMA-TAU SUBUNIT"/>
    <property type="match status" value="1"/>
</dbReference>
<dbReference type="AlphaFoldDB" id="A0A6C0DWI8"/>
<dbReference type="InterPro" id="IPR008921">
    <property type="entry name" value="DNA_pol3_clamp-load_cplx_C"/>
</dbReference>
<dbReference type="Pfam" id="PF08542">
    <property type="entry name" value="Rep_fac_C"/>
    <property type="match status" value="1"/>
</dbReference>
<organism evidence="5">
    <name type="scientific">viral metagenome</name>
    <dbReference type="NCBI Taxonomy" id="1070528"/>
    <lineage>
        <taxon>unclassified sequences</taxon>
        <taxon>metagenomes</taxon>
        <taxon>organismal metagenomes</taxon>
    </lineage>
</organism>
<dbReference type="EMBL" id="MN739683">
    <property type="protein sequence ID" value="QHT20812.1"/>
    <property type="molecule type" value="Genomic_DNA"/>
</dbReference>
<protein>
    <recommendedName>
        <fullName evidence="4">Replication factor C C-terminal domain-containing protein</fullName>
    </recommendedName>
</protein>
<proteinExistence type="predicted"/>
<dbReference type="SUPFAM" id="SSF48019">
    <property type="entry name" value="post-AAA+ oligomerization domain-like"/>
    <property type="match status" value="1"/>
</dbReference>
<dbReference type="InterPro" id="IPR027417">
    <property type="entry name" value="P-loop_NTPase"/>
</dbReference>
<dbReference type="Gene3D" id="3.40.50.300">
    <property type="entry name" value="P-loop containing nucleotide triphosphate hydrolases"/>
    <property type="match status" value="1"/>
</dbReference>
<accession>A0A6C0DWI8</accession>
<sequence length="323" mass="38122">MNDLLINKYKPEKIEDCYFDANTMKILQNFIANNNYNFIVQGESGCGKSSIINIIINRFYNSNKFLINSNVCYITILKDQGVNFYKNDIKLFINNYTNNGYKKFIIIEDVELFSEAIQLNFVELVKNYKSNIYFLLSTSNVLKINANLYEMLDIIEFKKIDEQFLYVILNNILNKEKLIIENSIQKYIIALSNNSINNLINNIEKLKLLYNNFNCLEDLLQLDIVSDIIINDFDILVHKCTNNTLSEALDYILNLIDKGYSIIDILENFLYYIKHNNNTLCEEKKFLIIKNIIKYINNYFTIEEDNIEIIFFVNNLYKILHKT</sequence>
<evidence type="ECO:0000313" key="5">
    <source>
        <dbReference type="EMBL" id="QHT20812.1"/>
    </source>
</evidence>
<dbReference type="PANTHER" id="PTHR11669:SF0">
    <property type="entry name" value="PROTEIN STICHEL-LIKE 2"/>
    <property type="match status" value="1"/>
</dbReference>
<feature type="domain" description="Replication factor C C-terminal" evidence="4">
    <location>
        <begin position="234"/>
        <end position="292"/>
    </location>
</feature>
<dbReference type="GO" id="GO:0005524">
    <property type="term" value="F:ATP binding"/>
    <property type="evidence" value="ECO:0007669"/>
    <property type="project" value="UniProtKB-KW"/>
</dbReference>
<evidence type="ECO:0000259" key="4">
    <source>
        <dbReference type="Pfam" id="PF08542"/>
    </source>
</evidence>
<dbReference type="SUPFAM" id="SSF52540">
    <property type="entry name" value="P-loop containing nucleoside triphosphate hydrolases"/>
    <property type="match status" value="1"/>
</dbReference>
<keyword evidence="2" id="KW-0547">Nucleotide-binding</keyword>